<dbReference type="GO" id="GO:0010150">
    <property type="term" value="P:leaf senescence"/>
    <property type="evidence" value="ECO:0007669"/>
    <property type="project" value="UniProtKB-ARBA"/>
</dbReference>
<proteinExistence type="inferred from homology"/>
<dbReference type="EnsemblPlants" id="Kaladp0068s0241.1.v1.1">
    <property type="protein sequence ID" value="Kaladp0068s0241.1.v1.1"/>
    <property type="gene ID" value="Kaladp0068s0241.v1.1"/>
</dbReference>
<feature type="compositionally biased region" description="Acidic residues" evidence="2">
    <location>
        <begin position="24"/>
        <end position="33"/>
    </location>
</feature>
<feature type="region of interest" description="Disordered" evidence="2">
    <location>
        <begin position="1"/>
        <end position="144"/>
    </location>
</feature>
<dbReference type="AlphaFoldDB" id="A0A7N0UJD7"/>
<dbReference type="PANTHER" id="PTHR33083">
    <property type="entry name" value="EXPRESSED PROTEIN"/>
    <property type="match status" value="1"/>
</dbReference>
<reference evidence="3" key="1">
    <citation type="submission" date="2021-01" db="UniProtKB">
        <authorList>
            <consortium name="EnsemblPlants"/>
        </authorList>
    </citation>
    <scope>IDENTIFICATION</scope>
</reference>
<accession>A0A7N0UJD7</accession>
<evidence type="ECO:0000313" key="4">
    <source>
        <dbReference type="Proteomes" id="UP000594263"/>
    </source>
</evidence>
<protein>
    <recommendedName>
        <fullName evidence="5">Senescence regulator</fullName>
    </recommendedName>
</protein>
<dbReference type="PANTHER" id="PTHR33083:SF103">
    <property type="entry name" value="SENESCENCE REGULATOR"/>
    <property type="match status" value="1"/>
</dbReference>
<organism evidence="3 4">
    <name type="scientific">Kalanchoe fedtschenkoi</name>
    <name type="common">Lavender scallops</name>
    <name type="synonym">South American air plant</name>
    <dbReference type="NCBI Taxonomy" id="63787"/>
    <lineage>
        <taxon>Eukaryota</taxon>
        <taxon>Viridiplantae</taxon>
        <taxon>Streptophyta</taxon>
        <taxon>Embryophyta</taxon>
        <taxon>Tracheophyta</taxon>
        <taxon>Spermatophyta</taxon>
        <taxon>Magnoliopsida</taxon>
        <taxon>eudicotyledons</taxon>
        <taxon>Gunneridae</taxon>
        <taxon>Pentapetalae</taxon>
        <taxon>Saxifragales</taxon>
        <taxon>Crassulaceae</taxon>
        <taxon>Kalanchoe</taxon>
    </lineage>
</organism>
<evidence type="ECO:0000256" key="2">
    <source>
        <dbReference type="SAM" id="MobiDB-lite"/>
    </source>
</evidence>
<dbReference type="OMA" id="WPHNSAG"/>
<name>A0A7N0UJD7_KALFE</name>
<evidence type="ECO:0000256" key="1">
    <source>
        <dbReference type="ARBA" id="ARBA00034773"/>
    </source>
</evidence>
<keyword evidence="4" id="KW-1185">Reference proteome</keyword>
<dbReference type="Proteomes" id="UP000594263">
    <property type="component" value="Unplaced"/>
</dbReference>
<comment type="similarity">
    <text evidence="1">Belongs to the senescence regulator S40 family.</text>
</comment>
<sequence length="192" mass="21087">MVEMGYLMSKHSGGRSSSSSMNNGDEEFEEADVWEAAHDHGHDPRSSSNFMMKKSKSSNSFANSSSTKKKAPRSSHESSSTSSMGAHHHHHHHHHGGQPQSSGPLLAPGWPHNSAGLSHRSSSKPDFCNSGYQEQQDEDEEEMIPPHEFIARRLARTQISASVCEGAGRTLKGRDLSRVRNAILTKTGFLEQ</sequence>
<evidence type="ECO:0008006" key="5">
    <source>
        <dbReference type="Google" id="ProtNLM"/>
    </source>
</evidence>
<dbReference type="InterPro" id="IPR007608">
    <property type="entry name" value="Senescence_reg_S40"/>
</dbReference>
<evidence type="ECO:0000313" key="3">
    <source>
        <dbReference type="EnsemblPlants" id="Kaladp0068s0241.1.v1.1"/>
    </source>
</evidence>
<dbReference type="Gramene" id="Kaladp0068s0241.1.v1.1">
    <property type="protein sequence ID" value="Kaladp0068s0241.1.v1.1"/>
    <property type="gene ID" value="Kaladp0068s0241.v1.1"/>
</dbReference>
<feature type="compositionally biased region" description="Low complexity" evidence="2">
    <location>
        <begin position="46"/>
        <end position="66"/>
    </location>
</feature>
<feature type="compositionally biased region" description="Basic residues" evidence="2">
    <location>
        <begin position="86"/>
        <end position="96"/>
    </location>
</feature>
<dbReference type="Pfam" id="PF04520">
    <property type="entry name" value="Senescence_reg"/>
    <property type="match status" value="1"/>
</dbReference>
<feature type="compositionally biased region" description="Basic and acidic residues" evidence="2">
    <location>
        <begin position="35"/>
        <end position="45"/>
    </location>
</feature>